<comment type="subcellular location">
    <subcellularLocation>
        <location evidence="1">Cell outer membrane</location>
    </subcellularLocation>
</comment>
<organism evidence="3 4">
    <name type="scientific">Sphingomonas immobilis</name>
    <dbReference type="NCBI Taxonomy" id="3063997"/>
    <lineage>
        <taxon>Bacteria</taxon>
        <taxon>Pseudomonadati</taxon>
        <taxon>Pseudomonadota</taxon>
        <taxon>Alphaproteobacteria</taxon>
        <taxon>Sphingomonadales</taxon>
        <taxon>Sphingomonadaceae</taxon>
        <taxon>Sphingomonas</taxon>
    </lineage>
</organism>
<evidence type="ECO:0000256" key="1">
    <source>
        <dbReference type="HAMAP-Rule" id="MF_01411"/>
    </source>
</evidence>
<dbReference type="PANTHER" id="PTHR30189:SF1">
    <property type="entry name" value="LPS-ASSEMBLY PROTEIN LPTD"/>
    <property type="match status" value="1"/>
</dbReference>
<dbReference type="EMBL" id="JAUQSZ010000006">
    <property type="protein sequence ID" value="MDO7842745.1"/>
    <property type="molecule type" value="Genomic_DNA"/>
</dbReference>
<keyword evidence="1" id="KW-0732">Signal</keyword>
<evidence type="ECO:0000313" key="4">
    <source>
        <dbReference type="Proteomes" id="UP001176468"/>
    </source>
</evidence>
<comment type="caution">
    <text evidence="3">The sequence shown here is derived from an EMBL/GenBank/DDBJ whole genome shotgun (WGS) entry which is preliminary data.</text>
</comment>
<proteinExistence type="inferred from homology"/>
<comment type="caution">
    <text evidence="1">Lacks conserved residue(s) required for the propagation of feature annotation.</text>
</comment>
<name>A0ABT8ZYT4_9SPHN</name>
<dbReference type="InterPro" id="IPR020889">
    <property type="entry name" value="LipoPS_assembly_LptD"/>
</dbReference>
<dbReference type="PANTHER" id="PTHR30189">
    <property type="entry name" value="LPS-ASSEMBLY PROTEIN"/>
    <property type="match status" value="1"/>
</dbReference>
<dbReference type="Gene3D" id="2.60.450.10">
    <property type="entry name" value="Lipopolysaccharide (LPS) transport protein A like domain"/>
    <property type="match status" value="1"/>
</dbReference>
<feature type="signal peptide" evidence="1">
    <location>
        <begin position="1"/>
        <end position="23"/>
    </location>
</feature>
<comment type="similarity">
    <text evidence="1">Belongs to the LptD family.</text>
</comment>
<dbReference type="Pfam" id="PF04453">
    <property type="entry name" value="LptD"/>
    <property type="match status" value="1"/>
</dbReference>
<dbReference type="RefSeq" id="WP_304561200.1">
    <property type="nucleotide sequence ID" value="NZ_JAUQSZ010000006.1"/>
</dbReference>
<feature type="domain" description="LptD C-terminal" evidence="2">
    <location>
        <begin position="307"/>
        <end position="673"/>
    </location>
</feature>
<dbReference type="HAMAP" id="MF_01411">
    <property type="entry name" value="LPS_assembly_LptD"/>
    <property type="match status" value="1"/>
</dbReference>
<dbReference type="Proteomes" id="UP001176468">
    <property type="component" value="Unassembled WGS sequence"/>
</dbReference>
<keyword evidence="4" id="KW-1185">Reference proteome</keyword>
<dbReference type="InterPro" id="IPR007543">
    <property type="entry name" value="LptD_C"/>
</dbReference>
<evidence type="ECO:0000313" key="3">
    <source>
        <dbReference type="EMBL" id="MDO7842745.1"/>
    </source>
</evidence>
<comment type="function">
    <text evidence="1">Involved in the assembly of lipopolysaccharide (LPS) at the surface of the outer membrane.</text>
</comment>
<accession>A0ABT8ZYT4</accession>
<gene>
    <name evidence="1 3" type="primary">lptD</name>
    <name evidence="3" type="ORF">Q5H94_10435</name>
</gene>
<evidence type="ECO:0000259" key="2">
    <source>
        <dbReference type="Pfam" id="PF04453"/>
    </source>
</evidence>
<comment type="subunit">
    <text evidence="1">Component of the lipopolysaccharide transport and assembly complex.</text>
</comment>
<feature type="chain" id="PRO_5044939034" description="LPS-assembly protein LptD" evidence="1">
    <location>
        <begin position="24"/>
        <end position="746"/>
    </location>
</feature>
<keyword evidence="1" id="KW-0998">Cell outer membrane</keyword>
<reference evidence="3" key="1">
    <citation type="submission" date="2023-07" db="EMBL/GenBank/DDBJ databases">
        <authorList>
            <person name="Kim M.K."/>
        </authorList>
    </citation>
    <scope>NUCLEOTIDE SEQUENCE</scope>
    <source>
        <strain evidence="3">CA1-15</strain>
    </source>
</reference>
<protein>
    <recommendedName>
        <fullName evidence="1">LPS-assembly protein LptD</fullName>
    </recommendedName>
</protein>
<dbReference type="InterPro" id="IPR050218">
    <property type="entry name" value="LptD"/>
</dbReference>
<keyword evidence="1" id="KW-0472">Membrane</keyword>
<sequence length="746" mass="82710" precursor="true">MKRFFLLASCALSVALCPGAVHAQDLQKPVAEPPPPSTNPTPSDDQVQFSAATLEYENETDIVTATGDVRMYRSGDRLRADKVVWNRKTGKVVANGNIAVTNPTGDVAYGDSIELTDSLKDGVVDNMLIVLERGGRLAARKGTRGLDEVVTLNDAAYTPCAVATSSGCPKEPSWKITAVKVVYRPDKQRIYYKGAQINLFGLPTLPLPAFSHSVGDGNATGLLEPDFRYDRVNGLALAAPYNFALGPNRSLIVTPRVFSAALPMLQTQFSALTSLGAYKIGGYVTVSRRSDDLTTGGTALSSENALRGYVDGVARFQLSPEWSISGSLRVASDRTFLRRYDISRDDRLRSTASLERIDRDSYFAVTGWYVQTLRLNDRQGLQPFALPEIDYRRRFNDGVLGGKFQLQLNSLAITRTAGQDSQRAFASLRWDLRKLTPWGQEVTFTAYGRGDIYNTSDSATTAIASYRGLDGFHGRAIGALAVDIKWPFIGNLFGGTQRLTPRFQIVASPHTTNLDVPNEDARAVDLEDSNLFALNRFPGYDRWEDSTRFTYGLDWALDLPGLSIQSTVGQSYRLDNQPTLFLNGTGLSDRLSDIVGRTEIRFHDLFSLTHRYRLDKDNFAVRRNEIDATIGTRGTYLLLGYLRLNRDITPTIEDLQDREEARVGARVQISRFWSAFGSTVIDLTNRDEDPLSVADGFSPVRHRLGVAYEDDCLRLGLTWKRDYQNTGDAQRGNSFLLTLAFKNLGR</sequence>